<dbReference type="GO" id="GO:0045892">
    <property type="term" value="P:negative regulation of DNA-templated transcription"/>
    <property type="evidence" value="ECO:0007669"/>
    <property type="project" value="InterPro"/>
</dbReference>
<keyword evidence="6" id="KW-1185">Reference proteome</keyword>
<dbReference type="Gene3D" id="1.10.10.10">
    <property type="entry name" value="Winged helix-like DNA-binding domain superfamily/Winged helix DNA-binding domain"/>
    <property type="match status" value="1"/>
</dbReference>
<dbReference type="SUPFAM" id="SSF46785">
    <property type="entry name" value="Winged helix' DNA-binding domain"/>
    <property type="match status" value="1"/>
</dbReference>
<dbReference type="Proteomes" id="UP000316855">
    <property type="component" value="Chromosome"/>
</dbReference>
<dbReference type="OrthoDB" id="279010at2"/>
<keyword evidence="4" id="KW-0804">Transcription</keyword>
<dbReference type="Pfam" id="PF03965">
    <property type="entry name" value="Penicillinase_R"/>
    <property type="match status" value="1"/>
</dbReference>
<evidence type="ECO:0000256" key="1">
    <source>
        <dbReference type="ARBA" id="ARBA00011046"/>
    </source>
</evidence>
<dbReference type="RefSeq" id="WP_145225520.1">
    <property type="nucleotide sequence ID" value="NZ_CP036343.1"/>
</dbReference>
<sequence>MVSPGRLSRRERQIMDIIYRIGRGTVQEVLVSLDNPPSYSSIRATMRLLEEKGHLKHISDGPRYVYLPTRTRNKARKSALRHMLDTFFNNSIETTVATLLDMKSKELTDEELDRIQILIDEARKHE</sequence>
<dbReference type="InterPro" id="IPR036390">
    <property type="entry name" value="WH_DNA-bd_sf"/>
</dbReference>
<organism evidence="5 6">
    <name type="scientific">Gimesia algae</name>
    <dbReference type="NCBI Taxonomy" id="2527971"/>
    <lineage>
        <taxon>Bacteria</taxon>
        <taxon>Pseudomonadati</taxon>
        <taxon>Planctomycetota</taxon>
        <taxon>Planctomycetia</taxon>
        <taxon>Planctomycetales</taxon>
        <taxon>Planctomycetaceae</taxon>
        <taxon>Gimesia</taxon>
    </lineage>
</organism>
<evidence type="ECO:0000313" key="6">
    <source>
        <dbReference type="Proteomes" id="UP000316855"/>
    </source>
</evidence>
<evidence type="ECO:0000256" key="4">
    <source>
        <dbReference type="ARBA" id="ARBA00023163"/>
    </source>
</evidence>
<keyword evidence="2" id="KW-0805">Transcription regulation</keyword>
<dbReference type="AlphaFoldDB" id="A0A517VAB7"/>
<name>A0A517VAB7_9PLAN</name>
<protein>
    <submittedName>
        <fullName evidence="5">Penicillinase repressor</fullName>
    </submittedName>
</protein>
<dbReference type="KEGG" id="gax:Pan161_15610"/>
<keyword evidence="3" id="KW-0238">DNA-binding</keyword>
<dbReference type="EMBL" id="CP036343">
    <property type="protein sequence ID" value="QDT89928.1"/>
    <property type="molecule type" value="Genomic_DNA"/>
</dbReference>
<accession>A0A517VAB7</accession>
<gene>
    <name evidence="5" type="ORF">Pan161_15610</name>
</gene>
<dbReference type="GO" id="GO:0003677">
    <property type="term" value="F:DNA binding"/>
    <property type="evidence" value="ECO:0007669"/>
    <property type="project" value="UniProtKB-KW"/>
</dbReference>
<evidence type="ECO:0000313" key="5">
    <source>
        <dbReference type="EMBL" id="QDT89928.1"/>
    </source>
</evidence>
<evidence type="ECO:0000256" key="3">
    <source>
        <dbReference type="ARBA" id="ARBA00023125"/>
    </source>
</evidence>
<dbReference type="InterPro" id="IPR036388">
    <property type="entry name" value="WH-like_DNA-bd_sf"/>
</dbReference>
<reference evidence="5 6" key="1">
    <citation type="submission" date="2019-02" db="EMBL/GenBank/DDBJ databases">
        <title>Deep-cultivation of Planctomycetes and their phenomic and genomic characterization uncovers novel biology.</title>
        <authorList>
            <person name="Wiegand S."/>
            <person name="Jogler M."/>
            <person name="Boedeker C."/>
            <person name="Pinto D."/>
            <person name="Vollmers J."/>
            <person name="Rivas-Marin E."/>
            <person name="Kohn T."/>
            <person name="Peeters S.H."/>
            <person name="Heuer A."/>
            <person name="Rast P."/>
            <person name="Oberbeckmann S."/>
            <person name="Bunk B."/>
            <person name="Jeske O."/>
            <person name="Meyerdierks A."/>
            <person name="Storesund J.E."/>
            <person name="Kallscheuer N."/>
            <person name="Luecker S."/>
            <person name="Lage O.M."/>
            <person name="Pohl T."/>
            <person name="Merkel B.J."/>
            <person name="Hornburger P."/>
            <person name="Mueller R.-W."/>
            <person name="Bruemmer F."/>
            <person name="Labrenz M."/>
            <person name="Spormann A.M."/>
            <person name="Op den Camp H."/>
            <person name="Overmann J."/>
            <person name="Amann R."/>
            <person name="Jetten M.S.M."/>
            <person name="Mascher T."/>
            <person name="Medema M.H."/>
            <person name="Devos D.P."/>
            <person name="Kaster A.-K."/>
            <person name="Ovreas L."/>
            <person name="Rohde M."/>
            <person name="Galperin M.Y."/>
            <person name="Jogler C."/>
        </authorList>
    </citation>
    <scope>NUCLEOTIDE SEQUENCE [LARGE SCALE GENOMIC DNA]</scope>
    <source>
        <strain evidence="5 6">Pan161</strain>
    </source>
</reference>
<evidence type="ECO:0000256" key="2">
    <source>
        <dbReference type="ARBA" id="ARBA00023015"/>
    </source>
</evidence>
<dbReference type="InterPro" id="IPR005650">
    <property type="entry name" value="BlaI_family"/>
</dbReference>
<comment type="similarity">
    <text evidence="1">Belongs to the BlaI transcriptional regulatory family.</text>
</comment>
<proteinExistence type="inferred from homology"/>